<dbReference type="Proteomes" id="UP000283509">
    <property type="component" value="Unassembled WGS sequence"/>
</dbReference>
<feature type="region of interest" description="Disordered" evidence="1">
    <location>
        <begin position="137"/>
        <end position="230"/>
    </location>
</feature>
<feature type="compositionally biased region" description="Basic and acidic residues" evidence="1">
    <location>
        <begin position="137"/>
        <end position="152"/>
    </location>
</feature>
<organism evidence="2 3">
    <name type="scientific">Penaeus vannamei</name>
    <name type="common">Whiteleg shrimp</name>
    <name type="synonym">Litopenaeus vannamei</name>
    <dbReference type="NCBI Taxonomy" id="6689"/>
    <lineage>
        <taxon>Eukaryota</taxon>
        <taxon>Metazoa</taxon>
        <taxon>Ecdysozoa</taxon>
        <taxon>Arthropoda</taxon>
        <taxon>Crustacea</taxon>
        <taxon>Multicrustacea</taxon>
        <taxon>Malacostraca</taxon>
        <taxon>Eumalacostraca</taxon>
        <taxon>Eucarida</taxon>
        <taxon>Decapoda</taxon>
        <taxon>Dendrobranchiata</taxon>
        <taxon>Penaeoidea</taxon>
        <taxon>Penaeidae</taxon>
        <taxon>Penaeus</taxon>
    </lineage>
</organism>
<feature type="region of interest" description="Disordered" evidence="1">
    <location>
        <begin position="450"/>
        <end position="525"/>
    </location>
</feature>
<evidence type="ECO:0008006" key="4">
    <source>
        <dbReference type="Google" id="ProtNLM"/>
    </source>
</evidence>
<gene>
    <name evidence="2" type="ORF">C7M84_011954</name>
</gene>
<evidence type="ECO:0000313" key="3">
    <source>
        <dbReference type="Proteomes" id="UP000283509"/>
    </source>
</evidence>
<comment type="caution">
    <text evidence="2">The sequence shown here is derived from an EMBL/GenBank/DDBJ whole genome shotgun (WGS) entry which is preliminary data.</text>
</comment>
<name>A0A423T0C2_PENVA</name>
<reference evidence="2 3" key="2">
    <citation type="submission" date="2019-01" db="EMBL/GenBank/DDBJ databases">
        <title>The decoding of complex shrimp genome reveals the adaptation for benthos swimmer, frequently molting mechanism and breeding impact on genome.</title>
        <authorList>
            <person name="Sun Y."/>
            <person name="Gao Y."/>
            <person name="Yu Y."/>
        </authorList>
    </citation>
    <scope>NUCLEOTIDE SEQUENCE [LARGE SCALE GENOMIC DNA]</scope>
    <source>
        <tissue evidence="2">Muscle</tissue>
    </source>
</reference>
<dbReference type="OrthoDB" id="6361178at2759"/>
<feature type="compositionally biased region" description="Polar residues" evidence="1">
    <location>
        <begin position="373"/>
        <end position="394"/>
    </location>
</feature>
<evidence type="ECO:0000256" key="1">
    <source>
        <dbReference type="SAM" id="MobiDB-lite"/>
    </source>
</evidence>
<feature type="region of interest" description="Disordered" evidence="1">
    <location>
        <begin position="317"/>
        <end position="432"/>
    </location>
</feature>
<feature type="region of interest" description="Disordered" evidence="1">
    <location>
        <begin position="19"/>
        <end position="48"/>
    </location>
</feature>
<keyword evidence="3" id="KW-1185">Reference proteome</keyword>
<evidence type="ECO:0000313" key="2">
    <source>
        <dbReference type="EMBL" id="ROT69833.1"/>
    </source>
</evidence>
<proteinExistence type="predicted"/>
<feature type="compositionally biased region" description="Basic and acidic residues" evidence="1">
    <location>
        <begin position="482"/>
        <end position="492"/>
    </location>
</feature>
<feature type="compositionally biased region" description="Low complexity" evidence="1">
    <location>
        <begin position="402"/>
        <end position="423"/>
    </location>
</feature>
<feature type="compositionally biased region" description="Basic and acidic residues" evidence="1">
    <location>
        <begin position="167"/>
        <end position="196"/>
    </location>
</feature>
<dbReference type="EMBL" id="QCYY01002516">
    <property type="protein sequence ID" value="ROT69833.1"/>
    <property type="molecule type" value="Genomic_DNA"/>
</dbReference>
<protein>
    <recommendedName>
        <fullName evidence="4">Coiled-coil domain-containing protein 52</fullName>
    </recommendedName>
</protein>
<accession>A0A423T0C2</accession>
<dbReference type="AlphaFoldDB" id="A0A423T0C2"/>
<reference evidence="2 3" key="1">
    <citation type="submission" date="2018-04" db="EMBL/GenBank/DDBJ databases">
        <authorList>
            <person name="Zhang X."/>
            <person name="Yuan J."/>
            <person name="Li F."/>
            <person name="Xiang J."/>
        </authorList>
    </citation>
    <scope>NUCLEOTIDE SEQUENCE [LARGE SCALE GENOMIC DNA]</scope>
    <source>
        <tissue evidence="2">Muscle</tissue>
    </source>
</reference>
<sequence>MDQERAWIRGRLAWSNESLATPLREGVSQPQRRMHHSGPPSLKFKHNRPAWDDSVHDLTSMRLTPTELARKLASRQSSNLVLARAQLLEQSRRPGVHSPNLPPSLAARLQAARQQSVESILAQSSATLLTSQKVRQAESKSLHDLDLRRNQEPDGAEDPGQASSHMQNEKSRRTPPVDHQSDKTESKLKLLTESMKENSYNYSVPKGAKEKEGTAHGATAAPRPGLDDKRTIDLTHGASTRTSLDHTITMVVNTCRELWQQLEEERLTRERLTQQLQQQGNVITTLTTELLQIQEQQESILREVSDARASGLWGFEGDLSGGSSGSTEGDDIGSSHSLSGKVVGGRPSPQTVSSRHPQRSILRATRTIHTPHLRQQSPMYSTMQHSSRSHQSSPLMGLSHQAPHSPRPHQASPRPHRSPSPQSTLSIDRSESWSHIGYRSSVSRQIRDALTNSQNITPKSEIGKSHMSFSKVSDDGTLGSKQLEKEKKHTGERQSIPVSNKENDAQSALEANAMDSTISDLADKK</sequence>